<dbReference type="InterPro" id="IPR020503">
    <property type="entry name" value="Uncharacterised_Rv2561"/>
</dbReference>
<evidence type="ECO:0000313" key="1">
    <source>
        <dbReference type="EMBL" id="CAL72572.1"/>
    </source>
</evidence>
<dbReference type="KEGG" id="mbb:BCG_2584"/>
<name>A0A0H3M6P1_MYCBP</name>
<dbReference type="Pfam" id="PF10851">
    <property type="entry name" value="DUF2652"/>
    <property type="match status" value="1"/>
</dbReference>
<evidence type="ECO:0000313" key="2">
    <source>
        <dbReference type="Proteomes" id="UP000001472"/>
    </source>
</evidence>
<gene>
    <name evidence="1" type="ordered locus">BCG_2584</name>
</gene>
<protein>
    <recommendedName>
        <fullName evidence="3">DUF2652 domain-containing protein</fullName>
    </recommendedName>
</protein>
<proteinExistence type="predicted"/>
<dbReference type="EMBL" id="AM408590">
    <property type="protein sequence ID" value="CAL72572.1"/>
    <property type="molecule type" value="Genomic_DNA"/>
</dbReference>
<sequence length="245" mass="27512">MGIQRAVLLIADIGGYTNYMHWNRKHLAHAQWTVAQLLESVIDAAKGMKLAKLEGDAAFFWAPGGNTSVLVCDRPPQMRQRFRTRREQIKKDHPCDCKSCEQRDNLSIKFVAHEGEVAEQKVKRNVELAGVDVILVHRMLKNEVPVSEYLFMTDVVAQCLDESVRKLATPLTHDFEGIGETSTHYTDLATSDMPPAVPDHSFFGLLWADVKFEWHALPYLLGFKKACAGFRSLGRGATEEPAEMG</sequence>
<accession>A0A0H3M6P1</accession>
<dbReference type="Proteomes" id="UP000001472">
    <property type="component" value="Chromosome"/>
</dbReference>
<evidence type="ECO:0008006" key="3">
    <source>
        <dbReference type="Google" id="ProtNLM"/>
    </source>
</evidence>
<dbReference type="HOGENOM" id="CLU_112876_0_0_11"/>
<reference evidence="1 2" key="1">
    <citation type="journal article" date="2007" name="Proc. Natl. Acad. Sci. U.S.A.">
        <title>Genome plasticity of BCG and impact on vaccine efficacy.</title>
        <authorList>
            <person name="Brosch R."/>
            <person name="Gordon S.V."/>
            <person name="Garnier T."/>
            <person name="Eiglmeier K."/>
            <person name="Frigui W."/>
            <person name="Valenti P."/>
            <person name="Dos Santos S."/>
            <person name="Duthoy S."/>
            <person name="Lacroix C."/>
            <person name="Garcia-Pelayo C."/>
            <person name="Inwald J.K."/>
            <person name="Golby P."/>
            <person name="Garcia J.N."/>
            <person name="Hewinson R.G."/>
            <person name="Behr M.A."/>
            <person name="Quail M.A."/>
            <person name="Churcher C."/>
            <person name="Barrell B.G."/>
            <person name="Parkhill J."/>
            <person name="Cole S.T."/>
        </authorList>
    </citation>
    <scope>NUCLEOTIDE SEQUENCE [LARGE SCALE GENOMIC DNA]</scope>
    <source>
        <strain evidence="2">BCG / Pasteur 1173P2</strain>
    </source>
</reference>
<dbReference type="RefSeq" id="WP_010950737.1">
    <property type="nucleotide sequence ID" value="NC_008769.1"/>
</dbReference>
<dbReference type="AlphaFoldDB" id="A0A0H3M6P1"/>
<organism evidence="1 2">
    <name type="scientific">Mycobacterium bovis (strain BCG / Pasteur 1173P2)</name>
    <dbReference type="NCBI Taxonomy" id="410289"/>
    <lineage>
        <taxon>Bacteria</taxon>
        <taxon>Bacillati</taxon>
        <taxon>Actinomycetota</taxon>
        <taxon>Actinomycetes</taxon>
        <taxon>Mycobacteriales</taxon>
        <taxon>Mycobacteriaceae</taxon>
        <taxon>Mycobacterium</taxon>
        <taxon>Mycobacterium tuberculosis complex</taxon>
    </lineage>
</organism>